<organism evidence="3 4">
    <name type="scientific">Flagellimonas meridianipacifica</name>
    <dbReference type="NCBI Taxonomy" id="1080225"/>
    <lineage>
        <taxon>Bacteria</taxon>
        <taxon>Pseudomonadati</taxon>
        <taxon>Bacteroidota</taxon>
        <taxon>Flavobacteriia</taxon>
        <taxon>Flavobacteriales</taxon>
        <taxon>Flavobacteriaceae</taxon>
        <taxon>Flagellimonas</taxon>
    </lineage>
</organism>
<dbReference type="InterPro" id="IPR013538">
    <property type="entry name" value="ASHA1/2-like_C"/>
</dbReference>
<dbReference type="PANTHER" id="PTHR36929:SF5">
    <property type="entry name" value="BLR6751 PROTEIN"/>
    <property type="match status" value="1"/>
</dbReference>
<dbReference type="SUPFAM" id="SSF55961">
    <property type="entry name" value="Bet v1-like"/>
    <property type="match status" value="1"/>
</dbReference>
<dbReference type="OrthoDB" id="384974at2"/>
<dbReference type="Gene3D" id="3.30.530.20">
    <property type="match status" value="1"/>
</dbReference>
<dbReference type="AlphaFoldDB" id="A0A2T0MA81"/>
<evidence type="ECO:0000259" key="2">
    <source>
        <dbReference type="Pfam" id="PF08327"/>
    </source>
</evidence>
<dbReference type="EMBL" id="PVYX01000002">
    <property type="protein sequence ID" value="PRX54388.1"/>
    <property type="molecule type" value="Genomic_DNA"/>
</dbReference>
<dbReference type="Pfam" id="PF08327">
    <property type="entry name" value="AHSA1"/>
    <property type="match status" value="1"/>
</dbReference>
<dbReference type="InterPro" id="IPR023393">
    <property type="entry name" value="START-like_dom_sf"/>
</dbReference>
<feature type="domain" description="Activator of Hsp90 ATPase homologue 1/2-like C-terminal" evidence="2">
    <location>
        <begin position="19"/>
        <end position="149"/>
    </location>
</feature>
<evidence type="ECO:0000256" key="1">
    <source>
        <dbReference type="ARBA" id="ARBA00006817"/>
    </source>
</evidence>
<comment type="similarity">
    <text evidence="1">Belongs to the AHA1 family.</text>
</comment>
<dbReference type="Proteomes" id="UP000237640">
    <property type="component" value="Unassembled WGS sequence"/>
</dbReference>
<gene>
    <name evidence="3" type="ORF">CLV81_2788</name>
</gene>
<sequence length="152" mass="17733">MNNDNLPKNRTLTLQRIFDAPLEIVWAAWTQPEHIANWWGPKGMETTVLEHNFEVGGSWKYAMKMPDGNEFIADGVYSEIVHHQKIVSSANFKPMTENVEIHSIFESDGEKTKFTFHCVHETEEYCKQQEQMGFYNGWGSVFERLNEFLQNT</sequence>
<evidence type="ECO:0000313" key="4">
    <source>
        <dbReference type="Proteomes" id="UP000237640"/>
    </source>
</evidence>
<dbReference type="RefSeq" id="WP_106145672.1">
    <property type="nucleotide sequence ID" value="NZ_PVYX01000002.1"/>
</dbReference>
<name>A0A2T0MA81_9FLAO</name>
<proteinExistence type="inferred from homology"/>
<comment type="caution">
    <text evidence="3">The sequence shown here is derived from an EMBL/GenBank/DDBJ whole genome shotgun (WGS) entry which is preliminary data.</text>
</comment>
<evidence type="ECO:0000313" key="3">
    <source>
        <dbReference type="EMBL" id="PRX54388.1"/>
    </source>
</evidence>
<protein>
    <submittedName>
        <fullName evidence="3">Uncharacterized protein YndB with AHSA1/START domain</fullName>
    </submittedName>
</protein>
<reference evidence="3 4" key="1">
    <citation type="submission" date="2018-03" db="EMBL/GenBank/DDBJ databases">
        <title>Genomic Encyclopedia of Archaeal and Bacterial Type Strains, Phase II (KMG-II): from individual species to whole genera.</title>
        <authorList>
            <person name="Goeker M."/>
        </authorList>
    </citation>
    <scope>NUCLEOTIDE SEQUENCE [LARGE SCALE GENOMIC DNA]</scope>
    <source>
        <strain evidence="3 4">DSM 25027</strain>
    </source>
</reference>
<dbReference type="PANTHER" id="PTHR36929">
    <property type="entry name" value="ATTACHMENT SUBUNIT, PUTATIVE-RELATED"/>
    <property type="match status" value="1"/>
</dbReference>
<keyword evidence="4" id="KW-1185">Reference proteome</keyword>
<accession>A0A2T0MA81</accession>